<keyword evidence="2" id="KW-1185">Reference proteome</keyword>
<name>A0AAV2SFU1_MEGNR</name>
<protein>
    <recommendedName>
        <fullName evidence="3">MULE transposase domain-containing protein</fullName>
    </recommendedName>
</protein>
<proteinExistence type="predicted"/>
<comment type="caution">
    <text evidence="1">The sequence shown here is derived from an EMBL/GenBank/DDBJ whole genome shotgun (WGS) entry which is preliminary data.</text>
</comment>
<organism evidence="1 2">
    <name type="scientific">Meganyctiphanes norvegica</name>
    <name type="common">Northern krill</name>
    <name type="synonym">Thysanopoda norvegica</name>
    <dbReference type="NCBI Taxonomy" id="48144"/>
    <lineage>
        <taxon>Eukaryota</taxon>
        <taxon>Metazoa</taxon>
        <taxon>Ecdysozoa</taxon>
        <taxon>Arthropoda</taxon>
        <taxon>Crustacea</taxon>
        <taxon>Multicrustacea</taxon>
        <taxon>Malacostraca</taxon>
        <taxon>Eumalacostraca</taxon>
        <taxon>Eucarida</taxon>
        <taxon>Euphausiacea</taxon>
        <taxon>Euphausiidae</taxon>
        <taxon>Meganyctiphanes</taxon>
    </lineage>
</organism>
<sequence length="262" mass="30348">MSRRRKKDYIKVFKKLLDLVPSPQVEKVMLDFEAAMWSALRELMANGIFPKVDLRGCLFHFTQAVFRRIIILGLKEQYSKDAGTAYLCRQCMSLPLIPTEHVPLVFPELKRRLLESEVTKLHDLVPYIENTWINGMWNPSNWGHFNQAIRTNNDVEGFHNKMNHICQKPNVEFSTLVKELHKEAVFIHTTAVHVFSGQTTRKRKPAQVACQDQLKSLWEQISNKQIDGLRVVEKAAGLITPQEYWAAEEDSRADLDDDDDDQ</sequence>
<evidence type="ECO:0008006" key="3">
    <source>
        <dbReference type="Google" id="ProtNLM"/>
    </source>
</evidence>
<accession>A0AAV2SFU1</accession>
<evidence type="ECO:0000313" key="1">
    <source>
        <dbReference type="EMBL" id="CAL4184251.1"/>
    </source>
</evidence>
<reference evidence="1 2" key="1">
    <citation type="submission" date="2024-05" db="EMBL/GenBank/DDBJ databases">
        <authorList>
            <person name="Wallberg A."/>
        </authorList>
    </citation>
    <scope>NUCLEOTIDE SEQUENCE [LARGE SCALE GENOMIC DNA]</scope>
</reference>
<gene>
    <name evidence="1" type="ORF">MNOR_LOCUS35788</name>
</gene>
<dbReference type="AlphaFoldDB" id="A0AAV2SFU1"/>
<dbReference type="EMBL" id="CAXKWB010061351">
    <property type="protein sequence ID" value="CAL4184251.1"/>
    <property type="molecule type" value="Genomic_DNA"/>
</dbReference>
<dbReference type="Proteomes" id="UP001497623">
    <property type="component" value="Unassembled WGS sequence"/>
</dbReference>
<evidence type="ECO:0000313" key="2">
    <source>
        <dbReference type="Proteomes" id="UP001497623"/>
    </source>
</evidence>